<dbReference type="EMBL" id="NJHN03000105">
    <property type="protein sequence ID" value="KAH9414777.1"/>
    <property type="molecule type" value="Genomic_DNA"/>
</dbReference>
<dbReference type="SUPFAM" id="SSF50729">
    <property type="entry name" value="PH domain-like"/>
    <property type="match status" value="1"/>
</dbReference>
<evidence type="ECO:0000313" key="3">
    <source>
        <dbReference type="Proteomes" id="UP000887458"/>
    </source>
</evidence>
<evidence type="ECO:0008006" key="4">
    <source>
        <dbReference type="Google" id="ProtNLM"/>
    </source>
</evidence>
<gene>
    <name evidence="2" type="ORF">DERP_008618</name>
</gene>
<protein>
    <recommendedName>
        <fullName evidence="4">GATA zinc finger domain-containing protein 14-like</fullName>
    </recommendedName>
</protein>
<feature type="region of interest" description="Disordered" evidence="1">
    <location>
        <begin position="853"/>
        <end position="873"/>
    </location>
</feature>
<feature type="compositionally biased region" description="Low complexity" evidence="1">
    <location>
        <begin position="465"/>
        <end position="475"/>
    </location>
</feature>
<proteinExistence type="predicted"/>
<feature type="compositionally biased region" description="Basic residues" evidence="1">
    <location>
        <begin position="570"/>
        <end position="579"/>
    </location>
</feature>
<dbReference type="PANTHER" id="PTHR41148:SF1">
    <property type="entry name" value="LP09875P"/>
    <property type="match status" value="1"/>
</dbReference>
<feature type="region of interest" description="Disordered" evidence="1">
    <location>
        <begin position="454"/>
        <end position="489"/>
    </location>
</feature>
<feature type="region of interest" description="Disordered" evidence="1">
    <location>
        <begin position="238"/>
        <end position="330"/>
    </location>
</feature>
<sequence length="946" mass="108092">MNFIKNKDVKRASYYVWFLGAKESKGLRGDEYVQPVLNYLIDNECDLEPSKVTLQVSSKGLKIIQILTIPRKSGKLNPDQQLQLFVATTGKSDTTIPSSVMKSEQVKHHIPHDSISWVYQEDDVICAILLLYNPITRCPVHIHGYRCDSIQTANNLRQQLQTLIDRPENQKKFREIEMRLAAKGLLIPPMQPQPCGPLQLAPLPLPPSNCHHPSSLFDDCSDSRGSIPFDHHHHDPLLKRSFRNNSPSASKTLNSDGRSTRTDGSDEINSEESNSSDLGYAINRSSSNRNNNCQYRSDSKSSSHHQLFNKSSAKNKSAKISPKIIPDDGDQSNLFDSLAAELRAKLGNPKVGPLLLPPRDYESQNSESNLKSIMDKKRNQHDKHSNHPLSRSESSGKSNSSGLGSDEALCNDQQTTRPRSYYFDSCSIANESPRSSNHHRSSYLEHRYNRETSADDDLVSHHSDSSSSSSNDDVNVGGGVNHRGRLNNNGSIVDCLEVDVEDFEEDVIFSTTIPSIQKESKQSSRSRSKSTYNLMPTQQQQQLSSPTSFNDNDFDDIRTRQRLPSQHVQHQFHKQKHLIHPSSSPLTRTKEHNNNNNDEQTAANNLHHFGRGRDDHQHHYHHQQQQQHATLEILNPDFSPAPYNHHNSSSNSGNINRKKFYSNPNLEPISSSTMAIQQQQQKRSTTKEVNNNKIMRQQIINNEVDKSLNTTTTSGLISSTSSSSGVIGRREQRFNNPYHHRNEENNHHSRLANVKSRQPTQKFYFADAEFSSNFREVQHENNHRPSSSYNRGRSMGRLDQLLAVNSNENDRQNYHHQSDNYGPMSLNFQSFDNNHATIVADMNDRSISPPYYVLQHQQPPSLPPPPPPSSNIKKDLISKRYEKSSKEIVNENKRKQNHNQQQFKDHQRRMMFEQPFSRYSYIDMNDDRIEHERFSAMMIMNNRNKR</sequence>
<organism evidence="2 3">
    <name type="scientific">Dermatophagoides pteronyssinus</name>
    <name type="common">European house dust mite</name>
    <dbReference type="NCBI Taxonomy" id="6956"/>
    <lineage>
        <taxon>Eukaryota</taxon>
        <taxon>Metazoa</taxon>
        <taxon>Ecdysozoa</taxon>
        <taxon>Arthropoda</taxon>
        <taxon>Chelicerata</taxon>
        <taxon>Arachnida</taxon>
        <taxon>Acari</taxon>
        <taxon>Acariformes</taxon>
        <taxon>Sarcoptiformes</taxon>
        <taxon>Astigmata</taxon>
        <taxon>Psoroptidia</taxon>
        <taxon>Analgoidea</taxon>
        <taxon>Pyroglyphidae</taxon>
        <taxon>Dermatophagoidinae</taxon>
        <taxon>Dermatophagoides</taxon>
    </lineage>
</organism>
<feature type="compositionally biased region" description="Low complexity" evidence="1">
    <location>
        <begin position="391"/>
        <end position="405"/>
    </location>
</feature>
<dbReference type="PANTHER" id="PTHR41148">
    <property type="entry name" value="LP09875P"/>
    <property type="match status" value="1"/>
</dbReference>
<feature type="region of interest" description="Disordered" evidence="1">
    <location>
        <begin position="737"/>
        <end position="756"/>
    </location>
</feature>
<feature type="region of interest" description="Disordered" evidence="1">
    <location>
        <begin position="515"/>
        <end position="700"/>
    </location>
</feature>
<keyword evidence="3" id="KW-1185">Reference proteome</keyword>
<feature type="compositionally biased region" description="Low complexity" evidence="1">
    <location>
        <begin position="309"/>
        <end position="324"/>
    </location>
</feature>
<reference evidence="2 3" key="2">
    <citation type="journal article" date="2022" name="Mol. Biol. Evol.">
        <title>Comparative Genomics Reveals Insights into the Divergent Evolution of Astigmatic Mites and Household Pest Adaptations.</title>
        <authorList>
            <person name="Xiong Q."/>
            <person name="Wan A.T."/>
            <person name="Liu X."/>
            <person name="Fung C.S."/>
            <person name="Xiao X."/>
            <person name="Malainual N."/>
            <person name="Hou J."/>
            <person name="Wang L."/>
            <person name="Wang M."/>
            <person name="Yang K.Y."/>
            <person name="Cui Y."/>
            <person name="Leung E.L."/>
            <person name="Nong W."/>
            <person name="Shin S.K."/>
            <person name="Au S.W."/>
            <person name="Jeong K.Y."/>
            <person name="Chew F.T."/>
            <person name="Hui J.H."/>
            <person name="Leung T.F."/>
            <person name="Tungtrongchitr A."/>
            <person name="Zhong N."/>
            <person name="Liu Z."/>
            <person name="Tsui S.K."/>
        </authorList>
    </citation>
    <scope>NUCLEOTIDE SEQUENCE [LARGE SCALE GENOMIC DNA]</scope>
    <source>
        <strain evidence="2">Derp</strain>
    </source>
</reference>
<accession>A0ABQ8IX55</accession>
<feature type="compositionally biased region" description="Basic and acidic residues" evidence="1">
    <location>
        <begin position="454"/>
        <end position="464"/>
    </location>
</feature>
<dbReference type="Proteomes" id="UP000887458">
    <property type="component" value="Unassembled WGS sequence"/>
</dbReference>
<feature type="compositionally biased region" description="Polar residues" evidence="1">
    <location>
        <begin position="243"/>
        <end position="257"/>
    </location>
</feature>
<evidence type="ECO:0000313" key="2">
    <source>
        <dbReference type="EMBL" id="KAH9414777.1"/>
    </source>
</evidence>
<feature type="compositionally biased region" description="Low complexity" evidence="1">
    <location>
        <begin position="271"/>
        <end position="292"/>
    </location>
</feature>
<feature type="compositionally biased region" description="Pro residues" evidence="1">
    <location>
        <begin position="860"/>
        <end position="869"/>
    </location>
</feature>
<feature type="compositionally biased region" description="Polar residues" evidence="1">
    <location>
        <begin position="531"/>
        <end position="551"/>
    </location>
</feature>
<feature type="compositionally biased region" description="Basic and acidic residues" evidence="1">
    <location>
        <begin position="373"/>
        <end position="385"/>
    </location>
</feature>
<evidence type="ECO:0000256" key="1">
    <source>
        <dbReference type="SAM" id="MobiDB-lite"/>
    </source>
</evidence>
<feature type="compositionally biased region" description="Low complexity" evidence="1">
    <location>
        <begin position="644"/>
        <end position="654"/>
    </location>
</feature>
<name>A0ABQ8IX55_DERPT</name>
<feature type="region of interest" description="Disordered" evidence="1">
    <location>
        <begin position="348"/>
        <end position="414"/>
    </location>
</feature>
<feature type="compositionally biased region" description="Polar residues" evidence="1">
    <location>
        <begin position="662"/>
        <end position="700"/>
    </location>
</feature>
<reference evidence="2 3" key="1">
    <citation type="journal article" date="2018" name="J. Allergy Clin. Immunol.">
        <title>High-quality assembly of Dermatophagoides pteronyssinus genome and transcriptome reveals a wide range of novel allergens.</title>
        <authorList>
            <person name="Liu X.Y."/>
            <person name="Yang K.Y."/>
            <person name="Wang M.Q."/>
            <person name="Kwok J.S."/>
            <person name="Zeng X."/>
            <person name="Yang Z."/>
            <person name="Xiao X.J."/>
            <person name="Lau C.P."/>
            <person name="Li Y."/>
            <person name="Huang Z.M."/>
            <person name="Ba J.G."/>
            <person name="Yim A.K."/>
            <person name="Ouyang C.Y."/>
            <person name="Ngai S.M."/>
            <person name="Chan T.F."/>
            <person name="Leung E.L."/>
            <person name="Liu L."/>
            <person name="Liu Z.G."/>
            <person name="Tsui S.K."/>
        </authorList>
    </citation>
    <scope>NUCLEOTIDE SEQUENCE [LARGE SCALE GENOMIC DNA]</scope>
    <source>
        <strain evidence="2">Derp</strain>
    </source>
</reference>
<comment type="caution">
    <text evidence="2">The sequence shown here is derived from an EMBL/GenBank/DDBJ whole genome shotgun (WGS) entry which is preliminary data.</text>
</comment>